<feature type="transmembrane region" description="Helical" evidence="1">
    <location>
        <begin position="100"/>
        <end position="118"/>
    </location>
</feature>
<evidence type="ECO:0000256" key="1">
    <source>
        <dbReference type="SAM" id="Phobius"/>
    </source>
</evidence>
<organism evidence="2 3">
    <name type="scientific">Corynebacterium lizhenjunii</name>
    <dbReference type="NCBI Taxonomy" id="2709394"/>
    <lineage>
        <taxon>Bacteria</taxon>
        <taxon>Bacillati</taxon>
        <taxon>Actinomycetota</taxon>
        <taxon>Actinomycetes</taxon>
        <taxon>Mycobacteriales</taxon>
        <taxon>Corynebacteriaceae</taxon>
        <taxon>Corynebacterium</taxon>
    </lineage>
</organism>
<keyword evidence="1" id="KW-0472">Membrane</keyword>
<evidence type="ECO:0008006" key="4">
    <source>
        <dbReference type="Google" id="ProtNLM"/>
    </source>
</evidence>
<gene>
    <name evidence="2" type="ORF">G7Y31_06595</name>
</gene>
<dbReference type="KEGG" id="cliz:G7Y31_06595"/>
<keyword evidence="1" id="KW-0812">Transmembrane</keyword>
<evidence type="ECO:0000313" key="3">
    <source>
        <dbReference type="Proteomes" id="UP000594681"/>
    </source>
</evidence>
<proteinExistence type="predicted"/>
<accession>A0A7T0P8Z7</accession>
<keyword evidence="1" id="KW-1133">Transmembrane helix</keyword>
<dbReference type="EMBL" id="CP064954">
    <property type="protein sequence ID" value="QPK78253.1"/>
    <property type="molecule type" value="Genomic_DNA"/>
</dbReference>
<feature type="transmembrane region" description="Helical" evidence="1">
    <location>
        <begin position="46"/>
        <end position="63"/>
    </location>
</feature>
<dbReference type="AlphaFoldDB" id="A0A7T0P8Z7"/>
<reference evidence="2 3" key="1">
    <citation type="submission" date="2020-11" db="EMBL/GenBank/DDBJ databases">
        <title>Corynebacterium sp. ZJ-599.</title>
        <authorList>
            <person name="Zhou J."/>
        </authorList>
    </citation>
    <scope>NUCLEOTIDE SEQUENCE [LARGE SCALE GENOMIC DNA]</scope>
    <source>
        <strain evidence="2 3">ZJ-599</strain>
    </source>
</reference>
<keyword evidence="3" id="KW-1185">Reference proteome</keyword>
<sequence length="134" mass="14450">MRWFKSDEAGLTILAWLTIARGLSYLPPLLSQGRPPAHWLEGWATPAVWGAVWVAAGLFCLVATRVGAWLPAAVGMAVGLHLAWAASYLLGTLAGDTARGWVSALNYLAVSLLALYAYSRERVQVLGRNNDEGE</sequence>
<protein>
    <recommendedName>
        <fullName evidence="4">DoxX family protein</fullName>
    </recommendedName>
</protein>
<feature type="transmembrane region" description="Helical" evidence="1">
    <location>
        <begin position="70"/>
        <end position="94"/>
    </location>
</feature>
<dbReference type="Proteomes" id="UP000594681">
    <property type="component" value="Chromosome"/>
</dbReference>
<dbReference type="RefSeq" id="WP_165006307.1">
    <property type="nucleotide sequence ID" value="NZ_CP064954.1"/>
</dbReference>
<evidence type="ECO:0000313" key="2">
    <source>
        <dbReference type="EMBL" id="QPK78253.1"/>
    </source>
</evidence>
<name>A0A7T0P8Z7_9CORY</name>